<keyword evidence="1 3" id="KW-0378">Hydrolase</keyword>
<dbReference type="Proteomes" id="UP000281915">
    <property type="component" value="Unassembled WGS sequence"/>
</dbReference>
<dbReference type="InterPro" id="IPR000073">
    <property type="entry name" value="AB_hydrolase_1"/>
</dbReference>
<dbReference type="PANTHER" id="PTHR43798:SF31">
    <property type="entry name" value="AB HYDROLASE SUPERFAMILY PROTEIN YCLE"/>
    <property type="match status" value="1"/>
</dbReference>
<dbReference type="InterPro" id="IPR029058">
    <property type="entry name" value="AB_hydrolase_fold"/>
</dbReference>
<protein>
    <submittedName>
        <fullName evidence="3">Alpha/beta hydrolase</fullName>
    </submittedName>
</protein>
<dbReference type="InterPro" id="IPR050266">
    <property type="entry name" value="AB_hydrolase_sf"/>
</dbReference>
<reference evidence="3 4" key="1">
    <citation type="submission" date="2018-10" db="EMBL/GenBank/DDBJ databases">
        <title>Phylogenomics of Brevibacillus.</title>
        <authorList>
            <person name="Dunlap C."/>
        </authorList>
    </citation>
    <scope>NUCLEOTIDE SEQUENCE [LARGE SCALE GENOMIC DNA]</scope>
    <source>
        <strain evidence="3 4">JCM 15085</strain>
    </source>
</reference>
<sequence length="257" mass="29086">MPVIDVNGASLHYIEKGSGTALICIHPPVLSSKNFRCQLEHLSRSFRVIAFDIRGHGQSKASKTPVTYPLIADDIKGLMDRLDLKKAFFCGYSTGGSIVLECLLSHPDRSLGGIVIGGMSEVNTKRVKRLISTGVFLSKIKAIHTIALGVSWSNSINMKQFRELYRDAKQCDAKNAEEYYRYSLTYNCTKRLEEINHPVLLLYGQKDTPFHPYAFLLQQRLPHNELYMIPNVDHRVPTKAYEDCNARIEAFIQKHVT</sequence>
<proteinExistence type="predicted"/>
<evidence type="ECO:0000259" key="2">
    <source>
        <dbReference type="Pfam" id="PF00561"/>
    </source>
</evidence>
<dbReference type="Pfam" id="PF00561">
    <property type="entry name" value="Abhydrolase_1"/>
    <property type="match status" value="1"/>
</dbReference>
<feature type="domain" description="AB hydrolase-1" evidence="2">
    <location>
        <begin position="21"/>
        <end position="234"/>
    </location>
</feature>
<dbReference type="SUPFAM" id="SSF53474">
    <property type="entry name" value="alpha/beta-Hydrolases"/>
    <property type="match status" value="1"/>
</dbReference>
<comment type="caution">
    <text evidence="3">The sequence shown here is derived from an EMBL/GenBank/DDBJ whole genome shotgun (WGS) entry which is preliminary data.</text>
</comment>
<dbReference type="Gene3D" id="3.40.50.1820">
    <property type="entry name" value="alpha/beta hydrolase"/>
    <property type="match status" value="1"/>
</dbReference>
<evidence type="ECO:0000313" key="3">
    <source>
        <dbReference type="EMBL" id="RNB81937.1"/>
    </source>
</evidence>
<dbReference type="EMBL" id="RHHT01000011">
    <property type="protein sequence ID" value="RNB81937.1"/>
    <property type="molecule type" value="Genomic_DNA"/>
</dbReference>
<dbReference type="PANTHER" id="PTHR43798">
    <property type="entry name" value="MONOACYLGLYCEROL LIPASE"/>
    <property type="match status" value="1"/>
</dbReference>
<dbReference type="GO" id="GO:0016020">
    <property type="term" value="C:membrane"/>
    <property type="evidence" value="ECO:0007669"/>
    <property type="project" value="TreeGrafter"/>
</dbReference>
<organism evidence="3 4">
    <name type="scientific">Brevibacillus panacihumi</name>
    <dbReference type="NCBI Taxonomy" id="497735"/>
    <lineage>
        <taxon>Bacteria</taxon>
        <taxon>Bacillati</taxon>
        <taxon>Bacillota</taxon>
        <taxon>Bacilli</taxon>
        <taxon>Bacillales</taxon>
        <taxon>Paenibacillaceae</taxon>
        <taxon>Brevibacillus</taxon>
    </lineage>
</organism>
<gene>
    <name evidence="3" type="ORF">EDM58_07380</name>
</gene>
<dbReference type="GO" id="GO:0016787">
    <property type="term" value="F:hydrolase activity"/>
    <property type="evidence" value="ECO:0007669"/>
    <property type="project" value="UniProtKB-KW"/>
</dbReference>
<accession>A0A3M8D3A7</accession>
<dbReference type="RefSeq" id="WP_122912762.1">
    <property type="nucleotide sequence ID" value="NZ_RHHT01000011.1"/>
</dbReference>
<evidence type="ECO:0000313" key="4">
    <source>
        <dbReference type="Proteomes" id="UP000281915"/>
    </source>
</evidence>
<dbReference type="AlphaFoldDB" id="A0A3M8D3A7"/>
<evidence type="ECO:0000256" key="1">
    <source>
        <dbReference type="ARBA" id="ARBA00022801"/>
    </source>
</evidence>
<name>A0A3M8D3A7_9BACL</name>